<name>A0A7W8LMY1_9SPIR</name>
<dbReference type="Proteomes" id="UP000518887">
    <property type="component" value="Unassembled WGS sequence"/>
</dbReference>
<organism evidence="2 3">
    <name type="scientific">Treponema ruminis</name>
    <dbReference type="NCBI Taxonomy" id="744515"/>
    <lineage>
        <taxon>Bacteria</taxon>
        <taxon>Pseudomonadati</taxon>
        <taxon>Spirochaetota</taxon>
        <taxon>Spirochaetia</taxon>
        <taxon>Spirochaetales</taxon>
        <taxon>Treponemataceae</taxon>
        <taxon>Treponema</taxon>
    </lineage>
</organism>
<evidence type="ECO:0000313" key="2">
    <source>
        <dbReference type="EMBL" id="MBB5226895.1"/>
    </source>
</evidence>
<evidence type="ECO:0000313" key="3">
    <source>
        <dbReference type="Proteomes" id="UP000518887"/>
    </source>
</evidence>
<feature type="region of interest" description="Disordered" evidence="1">
    <location>
        <begin position="91"/>
        <end position="112"/>
    </location>
</feature>
<feature type="compositionally biased region" description="Low complexity" evidence="1">
    <location>
        <begin position="1"/>
        <end position="12"/>
    </location>
</feature>
<dbReference type="EMBL" id="JACHFQ010000007">
    <property type="protein sequence ID" value="MBB5226895.1"/>
    <property type="molecule type" value="Genomic_DNA"/>
</dbReference>
<comment type="caution">
    <text evidence="2">The sequence shown here is derived from an EMBL/GenBank/DDBJ whole genome shotgun (WGS) entry which is preliminary data.</text>
</comment>
<reference evidence="2 3" key="1">
    <citation type="submission" date="2020-08" db="EMBL/GenBank/DDBJ databases">
        <title>Genomic Encyclopedia of Type Strains, Phase IV (KMG-IV): sequencing the most valuable type-strain genomes for metagenomic binning, comparative biology and taxonomic classification.</title>
        <authorList>
            <person name="Goeker M."/>
        </authorList>
    </citation>
    <scope>NUCLEOTIDE SEQUENCE [LARGE SCALE GENOMIC DNA]</scope>
    <source>
        <strain evidence="2 3">DSM 103462</strain>
    </source>
</reference>
<gene>
    <name evidence="2" type="ORF">HNP76_002283</name>
</gene>
<dbReference type="RefSeq" id="WP_184660586.1">
    <property type="nucleotide sequence ID" value="NZ_CP031518.1"/>
</dbReference>
<keyword evidence="3" id="KW-1185">Reference proteome</keyword>
<evidence type="ECO:0000256" key="1">
    <source>
        <dbReference type="SAM" id="MobiDB-lite"/>
    </source>
</evidence>
<feature type="region of interest" description="Disordered" evidence="1">
    <location>
        <begin position="1"/>
        <end position="37"/>
    </location>
</feature>
<accession>A0A7W8LMY1</accession>
<sequence length="437" mass="52115">MTYTTYKTTTQTAPAGGSEPGWKNPVNGHDYKNDPERDPHLFDSRRAFHAKDDVQWLNQILKNLKDMGGDYDFNPDFKNNPKGKMRCTHHSQRTQKSGKAFSSKHNDRNFESNPEHIVKDRTENNITWNWCGDGLTFDEGEKKFYEENFEEQLIATNQSYIKNRHKERCKTMDQWRKSKQHCPEDTIIQIGCINNHPEVGKSMECFEEYLKWLDNWNEKHGQPMQILNWALHQDEQGAPHFHMRRVWMYRDEDTNLLTTGQEAALKIAGVELPNPEQKEDRWNNRKKTFDKMCREKWIQISRQHGLEIEDTPKPKEQTGLTLEEFQKLKDEKRNKIYQELVELANENMAALEKISEWEFLGPKVERFEKWLENEFFYYDTGNAEEKRLIKKQIVSAFANSTKAIQDKFTEQIADYQRQLEEKEPKQQIKRKDIDWER</sequence>
<proteinExistence type="predicted"/>
<protein>
    <submittedName>
        <fullName evidence="2">Uncharacterized protein</fullName>
    </submittedName>
</protein>
<dbReference type="AlphaFoldDB" id="A0A7W8LMY1"/>